<organism evidence="1 2">
    <name type="scientific">Cognatiyoonia koreensis</name>
    <dbReference type="NCBI Taxonomy" id="364200"/>
    <lineage>
        <taxon>Bacteria</taxon>
        <taxon>Pseudomonadati</taxon>
        <taxon>Pseudomonadota</taxon>
        <taxon>Alphaproteobacteria</taxon>
        <taxon>Rhodobacterales</taxon>
        <taxon>Paracoccaceae</taxon>
        <taxon>Cognatiyoonia</taxon>
    </lineage>
</organism>
<evidence type="ECO:0000313" key="2">
    <source>
        <dbReference type="Proteomes" id="UP000199167"/>
    </source>
</evidence>
<proteinExistence type="predicted"/>
<gene>
    <name evidence="1" type="ORF">SAMN04488515_0329</name>
</gene>
<accession>A0A1I0N071</accession>
<name>A0A1I0N071_9RHOB</name>
<protein>
    <submittedName>
        <fullName evidence="1">Uncharacterized protein</fullName>
    </submittedName>
</protein>
<dbReference type="EMBL" id="FOIZ01000001">
    <property type="protein sequence ID" value="SEV94144.1"/>
    <property type="molecule type" value="Genomic_DNA"/>
</dbReference>
<dbReference type="STRING" id="364200.SAMN04488515_0329"/>
<reference evidence="1 2" key="1">
    <citation type="submission" date="2016-10" db="EMBL/GenBank/DDBJ databases">
        <authorList>
            <person name="de Groot N.N."/>
        </authorList>
    </citation>
    <scope>NUCLEOTIDE SEQUENCE [LARGE SCALE GENOMIC DNA]</scope>
    <source>
        <strain evidence="1 2">DSM 17925</strain>
    </source>
</reference>
<dbReference type="Proteomes" id="UP000199167">
    <property type="component" value="Unassembled WGS sequence"/>
</dbReference>
<dbReference type="AlphaFoldDB" id="A0A1I0N071"/>
<keyword evidence="2" id="KW-1185">Reference proteome</keyword>
<sequence length="47" mass="5199">MKGQLVASIIVPDLPVLAWSLRATGQDRQFARILLTDRLTDGNSFLT</sequence>
<evidence type="ECO:0000313" key="1">
    <source>
        <dbReference type="EMBL" id="SEV94144.1"/>
    </source>
</evidence>